<dbReference type="AlphaFoldDB" id="A0A1V6SVJ5"/>
<keyword evidence="3" id="KW-0808">Transferase</keyword>
<accession>A0A1V6SVJ5</accession>
<gene>
    <name evidence="10" type="ORF">PENFLA_c022G03334</name>
</gene>
<comment type="catalytic activity">
    <reaction evidence="8">
        <text>L-seryl-[protein] + ATP = O-phospho-L-seryl-[protein] + ADP + H(+)</text>
        <dbReference type="Rhea" id="RHEA:17989"/>
        <dbReference type="Rhea" id="RHEA-COMP:9863"/>
        <dbReference type="Rhea" id="RHEA-COMP:11604"/>
        <dbReference type="ChEBI" id="CHEBI:15378"/>
        <dbReference type="ChEBI" id="CHEBI:29999"/>
        <dbReference type="ChEBI" id="CHEBI:30616"/>
        <dbReference type="ChEBI" id="CHEBI:83421"/>
        <dbReference type="ChEBI" id="CHEBI:456216"/>
        <dbReference type="EC" id="2.7.11.1"/>
    </reaction>
</comment>
<evidence type="ECO:0000313" key="11">
    <source>
        <dbReference type="Proteomes" id="UP000191342"/>
    </source>
</evidence>
<name>A0A1V6SVJ5_9EURO</name>
<dbReference type="GO" id="GO:0004674">
    <property type="term" value="F:protein serine/threonine kinase activity"/>
    <property type="evidence" value="ECO:0007669"/>
    <property type="project" value="UniProtKB-KW"/>
</dbReference>
<proteinExistence type="predicted"/>
<evidence type="ECO:0000256" key="6">
    <source>
        <dbReference type="ARBA" id="ARBA00022840"/>
    </source>
</evidence>
<dbReference type="EC" id="2.7.11.1" evidence="1"/>
<evidence type="ECO:0000256" key="1">
    <source>
        <dbReference type="ARBA" id="ARBA00012513"/>
    </source>
</evidence>
<evidence type="ECO:0000256" key="7">
    <source>
        <dbReference type="ARBA" id="ARBA00047899"/>
    </source>
</evidence>
<dbReference type="InterPro" id="IPR011009">
    <property type="entry name" value="Kinase-like_dom_sf"/>
</dbReference>
<dbReference type="OrthoDB" id="5979581at2759"/>
<comment type="catalytic activity">
    <reaction evidence="7">
        <text>L-threonyl-[protein] + ATP = O-phospho-L-threonyl-[protein] + ADP + H(+)</text>
        <dbReference type="Rhea" id="RHEA:46608"/>
        <dbReference type="Rhea" id="RHEA-COMP:11060"/>
        <dbReference type="Rhea" id="RHEA-COMP:11605"/>
        <dbReference type="ChEBI" id="CHEBI:15378"/>
        <dbReference type="ChEBI" id="CHEBI:30013"/>
        <dbReference type="ChEBI" id="CHEBI:30616"/>
        <dbReference type="ChEBI" id="CHEBI:61977"/>
        <dbReference type="ChEBI" id="CHEBI:456216"/>
        <dbReference type="EC" id="2.7.11.1"/>
    </reaction>
</comment>
<keyword evidence="4" id="KW-0547">Nucleotide-binding</keyword>
<protein>
    <recommendedName>
        <fullName evidence="1">non-specific serine/threonine protein kinase</fullName>
        <ecNumber evidence="1">2.7.11.1</ecNumber>
    </recommendedName>
</protein>
<dbReference type="GO" id="GO:0005524">
    <property type="term" value="F:ATP binding"/>
    <property type="evidence" value="ECO:0007669"/>
    <property type="project" value="UniProtKB-KW"/>
</dbReference>
<dbReference type="Proteomes" id="UP000191342">
    <property type="component" value="Unassembled WGS sequence"/>
</dbReference>
<dbReference type="Gene3D" id="3.30.200.20">
    <property type="entry name" value="Phosphorylase Kinase, domain 1"/>
    <property type="match status" value="1"/>
</dbReference>
<dbReference type="SUPFAM" id="SSF56112">
    <property type="entry name" value="Protein kinase-like (PK-like)"/>
    <property type="match status" value="1"/>
</dbReference>
<dbReference type="PROSITE" id="PS50011">
    <property type="entry name" value="PROTEIN_KINASE_DOM"/>
    <property type="match status" value="1"/>
</dbReference>
<evidence type="ECO:0000256" key="4">
    <source>
        <dbReference type="ARBA" id="ARBA00022741"/>
    </source>
</evidence>
<dbReference type="InterPro" id="IPR051334">
    <property type="entry name" value="SRPK"/>
</dbReference>
<evidence type="ECO:0000256" key="3">
    <source>
        <dbReference type="ARBA" id="ARBA00022679"/>
    </source>
</evidence>
<evidence type="ECO:0000259" key="9">
    <source>
        <dbReference type="PROSITE" id="PS50011"/>
    </source>
</evidence>
<dbReference type="SMART" id="SM00220">
    <property type="entry name" value="S_TKc"/>
    <property type="match status" value="1"/>
</dbReference>
<dbReference type="GO" id="GO:0050684">
    <property type="term" value="P:regulation of mRNA processing"/>
    <property type="evidence" value="ECO:0007669"/>
    <property type="project" value="TreeGrafter"/>
</dbReference>
<keyword evidence="11" id="KW-1185">Reference proteome</keyword>
<sequence length="226" mass="25282">MIDDVLHGRYRIVDKLGFGGYSTVWLDLDTCLHRYVAVKVGIADSPLHETNILRALADPRHDSIPTPLDEFELNGPNGTHLCYALTPARCNLREVSFSRLFPLEVTRGLSGGLALAIAYMHSRGYVHGDTHLRNVLVKLPLNFDHLSVEQLYEEYGEPETVSITERDGKPLPPNVPAKAVIPLCLRKDAEEFLLSDTHLLMSDFGETFAPDLEPRRGEDCHKPLAM</sequence>
<comment type="caution">
    <text evidence="10">The sequence shown here is derived from an EMBL/GenBank/DDBJ whole genome shotgun (WGS) entry which is preliminary data.</text>
</comment>
<organism evidence="10 11">
    <name type="scientific">Penicillium flavigenum</name>
    <dbReference type="NCBI Taxonomy" id="254877"/>
    <lineage>
        <taxon>Eukaryota</taxon>
        <taxon>Fungi</taxon>
        <taxon>Dikarya</taxon>
        <taxon>Ascomycota</taxon>
        <taxon>Pezizomycotina</taxon>
        <taxon>Eurotiomycetes</taxon>
        <taxon>Eurotiomycetidae</taxon>
        <taxon>Eurotiales</taxon>
        <taxon>Aspergillaceae</taxon>
        <taxon>Penicillium</taxon>
    </lineage>
</organism>
<keyword evidence="2" id="KW-0723">Serine/threonine-protein kinase</keyword>
<dbReference type="InterPro" id="IPR000719">
    <property type="entry name" value="Prot_kinase_dom"/>
</dbReference>
<dbReference type="PANTHER" id="PTHR47634:SF9">
    <property type="entry name" value="PROTEIN KINASE DOMAIN-CONTAINING PROTEIN-RELATED"/>
    <property type="match status" value="1"/>
</dbReference>
<dbReference type="Gene3D" id="1.10.510.10">
    <property type="entry name" value="Transferase(Phosphotransferase) domain 1"/>
    <property type="match status" value="1"/>
</dbReference>
<dbReference type="GO" id="GO:0005737">
    <property type="term" value="C:cytoplasm"/>
    <property type="evidence" value="ECO:0007669"/>
    <property type="project" value="TreeGrafter"/>
</dbReference>
<keyword evidence="5" id="KW-0418">Kinase</keyword>
<evidence type="ECO:0000256" key="8">
    <source>
        <dbReference type="ARBA" id="ARBA00048679"/>
    </source>
</evidence>
<evidence type="ECO:0000256" key="5">
    <source>
        <dbReference type="ARBA" id="ARBA00022777"/>
    </source>
</evidence>
<reference evidence="11" key="1">
    <citation type="journal article" date="2017" name="Nat. Microbiol.">
        <title>Global analysis of biosynthetic gene clusters reveals vast potential of secondary metabolite production in Penicillium species.</title>
        <authorList>
            <person name="Nielsen J.C."/>
            <person name="Grijseels S."/>
            <person name="Prigent S."/>
            <person name="Ji B."/>
            <person name="Dainat J."/>
            <person name="Nielsen K.F."/>
            <person name="Frisvad J.C."/>
            <person name="Workman M."/>
            <person name="Nielsen J."/>
        </authorList>
    </citation>
    <scope>NUCLEOTIDE SEQUENCE [LARGE SCALE GENOMIC DNA]</scope>
    <source>
        <strain evidence="11">IBT 14082</strain>
    </source>
</reference>
<keyword evidence="6" id="KW-0067">ATP-binding</keyword>
<evidence type="ECO:0000256" key="2">
    <source>
        <dbReference type="ARBA" id="ARBA00022527"/>
    </source>
</evidence>
<evidence type="ECO:0000313" key="10">
    <source>
        <dbReference type="EMBL" id="OQE18026.1"/>
    </source>
</evidence>
<feature type="domain" description="Protein kinase" evidence="9">
    <location>
        <begin position="10"/>
        <end position="226"/>
    </location>
</feature>
<dbReference type="PANTHER" id="PTHR47634">
    <property type="entry name" value="PROTEIN KINASE DOMAIN-CONTAINING PROTEIN-RELATED"/>
    <property type="match status" value="1"/>
</dbReference>
<dbReference type="GO" id="GO:0005634">
    <property type="term" value="C:nucleus"/>
    <property type="evidence" value="ECO:0007669"/>
    <property type="project" value="TreeGrafter"/>
</dbReference>
<dbReference type="EMBL" id="MLQL01000022">
    <property type="protein sequence ID" value="OQE18026.1"/>
    <property type="molecule type" value="Genomic_DNA"/>
</dbReference>
<dbReference type="GO" id="GO:0000245">
    <property type="term" value="P:spliceosomal complex assembly"/>
    <property type="evidence" value="ECO:0007669"/>
    <property type="project" value="TreeGrafter"/>
</dbReference>
<dbReference type="STRING" id="254877.A0A1V6SVJ5"/>